<feature type="transmembrane region" description="Helical" evidence="5">
    <location>
        <begin position="251"/>
        <end position="278"/>
    </location>
</feature>
<evidence type="ECO:0000313" key="8">
    <source>
        <dbReference type="Proteomes" id="UP001381693"/>
    </source>
</evidence>
<evidence type="ECO:0000256" key="3">
    <source>
        <dbReference type="ARBA" id="ARBA00022989"/>
    </source>
</evidence>
<keyword evidence="4 5" id="KW-0472">Membrane</keyword>
<reference evidence="7 8" key="1">
    <citation type="submission" date="2023-11" db="EMBL/GenBank/DDBJ databases">
        <title>Halocaridina rubra genome assembly.</title>
        <authorList>
            <person name="Smith C."/>
        </authorList>
    </citation>
    <scope>NUCLEOTIDE SEQUENCE [LARGE SCALE GENOMIC DNA]</scope>
    <source>
        <strain evidence="7">EP-1</strain>
        <tissue evidence="7">Whole</tissue>
    </source>
</reference>
<accession>A0AAN8XHK9</accession>
<feature type="transmembrane region" description="Helical" evidence="5">
    <location>
        <begin position="509"/>
        <end position="526"/>
    </location>
</feature>
<feature type="transmembrane region" description="Helical" evidence="5">
    <location>
        <begin position="482"/>
        <end position="502"/>
    </location>
</feature>
<keyword evidence="2 5" id="KW-0812">Transmembrane</keyword>
<keyword evidence="3 5" id="KW-1133">Transmembrane helix</keyword>
<evidence type="ECO:0000313" key="7">
    <source>
        <dbReference type="EMBL" id="KAK7084600.1"/>
    </source>
</evidence>
<gene>
    <name evidence="7" type="ORF">SK128_021036</name>
</gene>
<protein>
    <recommendedName>
        <fullName evidence="6">STAS domain-containing protein</fullName>
    </recommendedName>
</protein>
<dbReference type="PROSITE" id="PS50801">
    <property type="entry name" value="STAS"/>
    <property type="match status" value="1"/>
</dbReference>
<feature type="transmembrane region" description="Helical" evidence="5">
    <location>
        <begin position="546"/>
        <end position="574"/>
    </location>
</feature>
<organism evidence="7 8">
    <name type="scientific">Halocaridina rubra</name>
    <name type="common">Hawaiian red shrimp</name>
    <dbReference type="NCBI Taxonomy" id="373956"/>
    <lineage>
        <taxon>Eukaryota</taxon>
        <taxon>Metazoa</taxon>
        <taxon>Ecdysozoa</taxon>
        <taxon>Arthropoda</taxon>
        <taxon>Crustacea</taxon>
        <taxon>Multicrustacea</taxon>
        <taxon>Malacostraca</taxon>
        <taxon>Eumalacostraca</taxon>
        <taxon>Eucarida</taxon>
        <taxon>Decapoda</taxon>
        <taxon>Pleocyemata</taxon>
        <taxon>Caridea</taxon>
        <taxon>Atyoidea</taxon>
        <taxon>Atyidae</taxon>
        <taxon>Halocaridina</taxon>
    </lineage>
</organism>
<sequence length="793" mass="85811">MQHWIDNIELTSISEGMATTRDDTDDDAEENLLSSDGATYTNAFSGMEGSDSSGEVHINGDIITETGVTAGPSATNEIFVKRPALNVTQRSINYHYDPGTNPGICERIRNSAANSCRCSGSCVKKSITARLPILQWLPEYSLKDSLLGDAIAGVTVAIMHIPQGMAYALLGGLPPITGIYMAFFPVFIYFLFGTSRHCSMGTFAVVCLMTGKVVGDLSNSDHEEVPALAPPNNHTDSLIYDVPVTYSPNQVAAIVSLMVGVWEILLGILQLGCLSVFLSDMLVSGFTTGAAVHVLTSQVKYLFGIKVPRYNGPLKIIYTYKDIIAQLLESNPATMVVSGVTIAVLALNNELLKPLLRKKTKIPIPIELIAVVLGTVASYFGHLHDNYNMQIVGKIPTGLPEPTPPPFGLLPRVAVDSFVIAIVSYTVSYSMAKIFAKKLKYDVDATQELYSQGASNIFGSFFGCAPIAASLSRSLIQEAVGGVTQITSLISCVILLFVLLFIGPVFENLPNCVLSSIIVVALKGMFLQFSDLKKIWVTSRMDASIWIVSFLGVVIIDIDYGLMLGVAVSLLVLLARSQRPSTVILGRVPNTDLYLDVKKYSAALEIPSVCIFQFNGPLHFANCEYFRQHLFDMSGLVPGVIAATRALREKSSSVATLNSNCNEDLKEINGITSSGDTITEKQTNGVARLIKSKLSTLRQKQVSLTIPDTHILVLEMSGVSYVDSTGGKVLAQLYKEYKEAGITMCLASVSETVLDALDKSGTVKVITPERIFHSINDAVIMFMHDTSICNTKL</sequence>
<dbReference type="CDD" id="cd07042">
    <property type="entry name" value="STAS_SulP_like_sulfate_transporter"/>
    <property type="match status" value="1"/>
</dbReference>
<evidence type="ECO:0000259" key="6">
    <source>
        <dbReference type="PROSITE" id="PS50801"/>
    </source>
</evidence>
<dbReference type="InterPro" id="IPR002645">
    <property type="entry name" value="STAS_dom"/>
</dbReference>
<dbReference type="SUPFAM" id="SSF52091">
    <property type="entry name" value="SpoIIaa-like"/>
    <property type="match status" value="1"/>
</dbReference>
<dbReference type="GO" id="GO:0016020">
    <property type="term" value="C:membrane"/>
    <property type="evidence" value="ECO:0007669"/>
    <property type="project" value="UniProtKB-SubCell"/>
</dbReference>
<evidence type="ECO:0000256" key="4">
    <source>
        <dbReference type="ARBA" id="ARBA00023136"/>
    </source>
</evidence>
<dbReference type="Proteomes" id="UP001381693">
    <property type="component" value="Unassembled WGS sequence"/>
</dbReference>
<feature type="transmembrane region" description="Helical" evidence="5">
    <location>
        <begin position="457"/>
        <end position="476"/>
    </location>
</feature>
<feature type="transmembrane region" description="Helical" evidence="5">
    <location>
        <begin position="167"/>
        <end position="192"/>
    </location>
</feature>
<feature type="transmembrane region" description="Helical" evidence="5">
    <location>
        <begin position="413"/>
        <end position="436"/>
    </location>
</feature>
<comment type="caution">
    <text evidence="7">The sequence shown here is derived from an EMBL/GenBank/DDBJ whole genome shotgun (WGS) entry which is preliminary data.</text>
</comment>
<evidence type="ECO:0000256" key="2">
    <source>
        <dbReference type="ARBA" id="ARBA00022692"/>
    </source>
</evidence>
<proteinExistence type="predicted"/>
<name>A0AAN8XHK9_HALRR</name>
<dbReference type="EMBL" id="JAXCGZ010002036">
    <property type="protein sequence ID" value="KAK7084600.1"/>
    <property type="molecule type" value="Genomic_DNA"/>
</dbReference>
<dbReference type="Pfam" id="PF01740">
    <property type="entry name" value="STAS"/>
    <property type="match status" value="1"/>
</dbReference>
<feature type="transmembrane region" description="Helical" evidence="5">
    <location>
        <begin position="362"/>
        <end position="380"/>
    </location>
</feature>
<dbReference type="NCBIfam" id="TIGR00815">
    <property type="entry name" value="sulP"/>
    <property type="match status" value="1"/>
</dbReference>
<feature type="domain" description="STAS" evidence="6">
    <location>
        <begin position="599"/>
        <end position="782"/>
    </location>
</feature>
<dbReference type="InterPro" id="IPR036513">
    <property type="entry name" value="STAS_dom_sf"/>
</dbReference>
<dbReference type="AlphaFoldDB" id="A0AAN8XHK9"/>
<evidence type="ECO:0000256" key="1">
    <source>
        <dbReference type="ARBA" id="ARBA00004141"/>
    </source>
</evidence>
<comment type="subcellular location">
    <subcellularLocation>
        <location evidence="1">Membrane</location>
        <topology evidence="1">Multi-pass membrane protein</topology>
    </subcellularLocation>
</comment>
<keyword evidence="8" id="KW-1185">Reference proteome</keyword>
<dbReference type="Gene3D" id="3.30.750.24">
    <property type="entry name" value="STAS domain"/>
    <property type="match status" value="1"/>
</dbReference>
<dbReference type="Pfam" id="PF00916">
    <property type="entry name" value="Sulfate_transp"/>
    <property type="match status" value="1"/>
</dbReference>
<dbReference type="InterPro" id="IPR011547">
    <property type="entry name" value="SLC26A/SulP_dom"/>
</dbReference>
<evidence type="ECO:0000256" key="5">
    <source>
        <dbReference type="SAM" id="Phobius"/>
    </source>
</evidence>
<dbReference type="GO" id="GO:0055085">
    <property type="term" value="P:transmembrane transport"/>
    <property type="evidence" value="ECO:0007669"/>
    <property type="project" value="InterPro"/>
</dbReference>
<dbReference type="PANTHER" id="PTHR11814">
    <property type="entry name" value="SULFATE TRANSPORTER"/>
    <property type="match status" value="1"/>
</dbReference>
<dbReference type="InterPro" id="IPR001902">
    <property type="entry name" value="SLC26A/SulP_fam"/>
</dbReference>